<accession>A0AAV7I9K6</accession>
<proteinExistence type="predicted"/>
<dbReference type="EMBL" id="JAHXZJ010001864">
    <property type="protein sequence ID" value="KAH0548986.1"/>
    <property type="molecule type" value="Genomic_DNA"/>
</dbReference>
<sequence length="127" mass="13701">MIINNSIIVLTEMDTDMEDPSWISDGSCVQCSGDGVVFVCHWILHGSSVCPFLMYSAPCTPYYASGNAPVHRGRGRGCWICSLVLGWRESSDGIISLSTPLASAPSHPLFTGPFLPPTSGHSIENRE</sequence>
<comment type="caution">
    <text evidence="1">The sequence shown here is derived from an EMBL/GenBank/DDBJ whole genome shotgun (WGS) entry which is preliminary data.</text>
</comment>
<evidence type="ECO:0000313" key="2">
    <source>
        <dbReference type="Proteomes" id="UP000826195"/>
    </source>
</evidence>
<protein>
    <submittedName>
        <fullName evidence="1">Uncharacterized protein</fullName>
    </submittedName>
</protein>
<organism evidence="1 2">
    <name type="scientific">Cotesia glomerata</name>
    <name type="common">Lepidopteran parasitic wasp</name>
    <name type="synonym">Apanteles glomeratus</name>
    <dbReference type="NCBI Taxonomy" id="32391"/>
    <lineage>
        <taxon>Eukaryota</taxon>
        <taxon>Metazoa</taxon>
        <taxon>Ecdysozoa</taxon>
        <taxon>Arthropoda</taxon>
        <taxon>Hexapoda</taxon>
        <taxon>Insecta</taxon>
        <taxon>Pterygota</taxon>
        <taxon>Neoptera</taxon>
        <taxon>Endopterygota</taxon>
        <taxon>Hymenoptera</taxon>
        <taxon>Apocrita</taxon>
        <taxon>Ichneumonoidea</taxon>
        <taxon>Braconidae</taxon>
        <taxon>Microgastrinae</taxon>
        <taxon>Cotesia</taxon>
    </lineage>
</organism>
<dbReference type="Proteomes" id="UP000826195">
    <property type="component" value="Unassembled WGS sequence"/>
</dbReference>
<gene>
    <name evidence="1" type="ORF">KQX54_004938</name>
</gene>
<reference evidence="1 2" key="1">
    <citation type="journal article" date="2021" name="J. Hered.">
        <title>A chromosome-level genome assembly of the parasitoid wasp, Cotesia glomerata (Hymenoptera: Braconidae).</title>
        <authorList>
            <person name="Pinto B.J."/>
            <person name="Weis J.J."/>
            <person name="Gamble T."/>
            <person name="Ode P.J."/>
            <person name="Paul R."/>
            <person name="Zaspel J.M."/>
        </authorList>
    </citation>
    <scope>NUCLEOTIDE SEQUENCE [LARGE SCALE GENOMIC DNA]</scope>
    <source>
        <strain evidence="1">CgM1</strain>
    </source>
</reference>
<evidence type="ECO:0000313" key="1">
    <source>
        <dbReference type="EMBL" id="KAH0548986.1"/>
    </source>
</evidence>
<keyword evidence="2" id="KW-1185">Reference proteome</keyword>
<dbReference type="AlphaFoldDB" id="A0AAV7I9K6"/>
<name>A0AAV7I9K6_COTGL</name>